<dbReference type="AlphaFoldDB" id="A0A397J2G9"/>
<proteinExistence type="predicted"/>
<comment type="caution">
    <text evidence="2">The sequence shown here is derived from an EMBL/GenBank/DDBJ whole genome shotgun (WGS) entry which is preliminary data.</text>
</comment>
<gene>
    <name evidence="2" type="ORF">Glove_145g32</name>
</gene>
<dbReference type="EMBL" id="PQFF01000136">
    <property type="protein sequence ID" value="RHZ79454.1"/>
    <property type="molecule type" value="Genomic_DNA"/>
</dbReference>
<organism evidence="2 3">
    <name type="scientific">Diversispora epigaea</name>
    <dbReference type="NCBI Taxonomy" id="1348612"/>
    <lineage>
        <taxon>Eukaryota</taxon>
        <taxon>Fungi</taxon>
        <taxon>Fungi incertae sedis</taxon>
        <taxon>Mucoromycota</taxon>
        <taxon>Glomeromycotina</taxon>
        <taxon>Glomeromycetes</taxon>
        <taxon>Diversisporales</taxon>
        <taxon>Diversisporaceae</taxon>
        <taxon>Diversispora</taxon>
    </lineage>
</organism>
<evidence type="ECO:0000313" key="3">
    <source>
        <dbReference type="Proteomes" id="UP000266861"/>
    </source>
</evidence>
<evidence type="ECO:0000313" key="2">
    <source>
        <dbReference type="EMBL" id="RHZ79454.1"/>
    </source>
</evidence>
<keyword evidence="3" id="KW-1185">Reference proteome</keyword>
<reference evidence="2 3" key="1">
    <citation type="submission" date="2018-08" db="EMBL/GenBank/DDBJ databases">
        <title>Genome and evolution of the arbuscular mycorrhizal fungus Diversispora epigaea (formerly Glomus versiforme) and its bacterial endosymbionts.</title>
        <authorList>
            <person name="Sun X."/>
            <person name="Fei Z."/>
            <person name="Harrison M."/>
        </authorList>
    </citation>
    <scope>NUCLEOTIDE SEQUENCE [LARGE SCALE GENOMIC DNA]</scope>
    <source>
        <strain evidence="2 3">IT104</strain>
    </source>
</reference>
<accession>A0A397J2G9</accession>
<dbReference type="OrthoDB" id="2430974at2759"/>
<name>A0A397J2G9_9GLOM</name>
<sequence>MYIYEILKKEASWPIVSATIERNPPKKSLQRIRYLRYNSHEIYTYYDLKCAKENGLNVYLIDESPNTLIYEKNTRIRRKDMFGEWGNILYNIKKEKGTAGKVNKALLVLLWSTLSFARKRISEIVKPLKNQIKRIHINEFIIAWKVNLKTDIEISELKFEKRGIPSEEGRREGGGEDAKRAEIAEITVAKGHRCSRKRIIKGHRHHRRLGEGSTKVRESLRRKESEELKKRKIKKEIGKNKIVKITEIAEIMVTKDYRYHKRLGEESKEVKGSVKREEYNRREESEELKERKIEKEVGKKKKEL</sequence>
<feature type="region of interest" description="Disordered" evidence="1">
    <location>
        <begin position="262"/>
        <end position="304"/>
    </location>
</feature>
<evidence type="ECO:0000256" key="1">
    <source>
        <dbReference type="SAM" id="MobiDB-lite"/>
    </source>
</evidence>
<dbReference type="Proteomes" id="UP000266861">
    <property type="component" value="Unassembled WGS sequence"/>
</dbReference>
<protein>
    <submittedName>
        <fullName evidence="2">Uncharacterized protein</fullName>
    </submittedName>
</protein>